<organism evidence="1 2">
    <name type="scientific">Candidatus Falkowbacteria bacterium RIFOXYC2_FULL_48_21</name>
    <dbReference type="NCBI Taxonomy" id="1798005"/>
    <lineage>
        <taxon>Bacteria</taxon>
        <taxon>Candidatus Falkowiibacteriota</taxon>
    </lineage>
</organism>
<sequence length="87" mass="9600">MDKTQPDATFQQGSRNKARMSRVLKVTTICSFTSPKQKRFLEPLLTLLPATQETPPSGPPSSALPAVLQPQGLFIIKNSKHKTQNPK</sequence>
<comment type="caution">
    <text evidence="1">The sequence shown here is derived from an EMBL/GenBank/DDBJ whole genome shotgun (WGS) entry which is preliminary data.</text>
</comment>
<dbReference type="EMBL" id="MFGM01000023">
    <property type="protein sequence ID" value="OGF37312.1"/>
    <property type="molecule type" value="Genomic_DNA"/>
</dbReference>
<reference evidence="1 2" key="1">
    <citation type="journal article" date="2016" name="Nat. Commun.">
        <title>Thousands of microbial genomes shed light on interconnected biogeochemical processes in an aquifer system.</title>
        <authorList>
            <person name="Anantharaman K."/>
            <person name="Brown C.T."/>
            <person name="Hug L.A."/>
            <person name="Sharon I."/>
            <person name="Castelle C.J."/>
            <person name="Probst A.J."/>
            <person name="Thomas B.C."/>
            <person name="Singh A."/>
            <person name="Wilkins M.J."/>
            <person name="Karaoz U."/>
            <person name="Brodie E.L."/>
            <person name="Williams K.H."/>
            <person name="Hubbard S.S."/>
            <person name="Banfield J.F."/>
        </authorList>
    </citation>
    <scope>NUCLEOTIDE SEQUENCE [LARGE SCALE GENOMIC DNA]</scope>
</reference>
<name>A0A1F5TEF1_9BACT</name>
<dbReference type="AlphaFoldDB" id="A0A1F5TEF1"/>
<protein>
    <submittedName>
        <fullName evidence="1">Uncharacterized protein</fullName>
    </submittedName>
</protein>
<gene>
    <name evidence="1" type="ORF">A2482_04795</name>
</gene>
<proteinExistence type="predicted"/>
<evidence type="ECO:0000313" key="1">
    <source>
        <dbReference type="EMBL" id="OGF37312.1"/>
    </source>
</evidence>
<accession>A0A1F5TEF1</accession>
<evidence type="ECO:0000313" key="2">
    <source>
        <dbReference type="Proteomes" id="UP000178656"/>
    </source>
</evidence>
<dbReference type="Proteomes" id="UP000178656">
    <property type="component" value="Unassembled WGS sequence"/>
</dbReference>